<name>A0ABY7GFR1_9GAMM</name>
<feature type="transmembrane region" description="Helical" evidence="1">
    <location>
        <begin position="56"/>
        <end position="76"/>
    </location>
</feature>
<gene>
    <name evidence="2" type="ORF">NM686_017280</name>
</gene>
<evidence type="ECO:0000313" key="3">
    <source>
        <dbReference type="Proteomes" id="UP001162780"/>
    </source>
</evidence>
<dbReference type="EMBL" id="CP113517">
    <property type="protein sequence ID" value="WAR44107.1"/>
    <property type="molecule type" value="Genomic_DNA"/>
</dbReference>
<organism evidence="2 3">
    <name type="scientific">Methylomonas rapida</name>
    <dbReference type="NCBI Taxonomy" id="2963939"/>
    <lineage>
        <taxon>Bacteria</taxon>
        <taxon>Pseudomonadati</taxon>
        <taxon>Pseudomonadota</taxon>
        <taxon>Gammaproteobacteria</taxon>
        <taxon>Methylococcales</taxon>
        <taxon>Methylococcaceae</taxon>
        <taxon>Methylomonas</taxon>
    </lineage>
</organism>
<dbReference type="RefSeq" id="WP_255189095.1">
    <property type="nucleotide sequence ID" value="NZ_CP113517.1"/>
</dbReference>
<evidence type="ECO:0000313" key="2">
    <source>
        <dbReference type="EMBL" id="WAR44107.1"/>
    </source>
</evidence>
<sequence length="82" mass="9146">MSRQLYLLFITLTVFAGGDLERVRPVFLNLCMIGAAIWFSPLFAQPSYRAGQGLSLALLIGHAAYMVCLELAGIRLRHLLEH</sequence>
<accession>A0ABY7GFR1</accession>
<dbReference type="Proteomes" id="UP001162780">
    <property type="component" value="Chromosome"/>
</dbReference>
<reference evidence="2" key="1">
    <citation type="submission" date="2022-11" db="EMBL/GenBank/DDBJ databases">
        <title>Methylomonas rapida sp. nov., Carotenoid-Producing Obligate Methanotrophs with High Growth Characteristics and Biotechnological Potential.</title>
        <authorList>
            <person name="Tikhonova E.N."/>
            <person name="Suleimanov R.Z."/>
            <person name="Miroshnikov K."/>
            <person name="Oshkin I.Y."/>
            <person name="Belova S.E."/>
            <person name="Danilova O.V."/>
            <person name="Ashikhmin A."/>
            <person name="Konopkin A."/>
            <person name="But S.Y."/>
            <person name="Khmelenina V.N."/>
            <person name="Kuznetsov N."/>
            <person name="Pimenov N.V."/>
            <person name="Dedysh S.N."/>
        </authorList>
    </citation>
    <scope>NUCLEOTIDE SEQUENCE</scope>
    <source>
        <strain evidence="2">MP1</strain>
    </source>
</reference>
<protein>
    <recommendedName>
        <fullName evidence="4">YhhN-like protein</fullName>
    </recommendedName>
</protein>
<proteinExistence type="predicted"/>
<evidence type="ECO:0008006" key="4">
    <source>
        <dbReference type="Google" id="ProtNLM"/>
    </source>
</evidence>
<keyword evidence="1" id="KW-1133">Transmembrane helix</keyword>
<keyword evidence="1" id="KW-0812">Transmembrane</keyword>
<keyword evidence="3" id="KW-1185">Reference proteome</keyword>
<keyword evidence="1" id="KW-0472">Membrane</keyword>
<evidence type="ECO:0000256" key="1">
    <source>
        <dbReference type="SAM" id="Phobius"/>
    </source>
</evidence>
<feature type="transmembrane region" description="Helical" evidence="1">
    <location>
        <begin position="26"/>
        <end position="44"/>
    </location>
</feature>